<sequence>MYKALLKSVKITKIFKEYNMRLNGRKADELRPFHFEANYTKYAEGSVLAVSEETKVLCTASVDNRVPPWLRGAGTGWVTAEYGMLPRSTHSRSIREASRGKQSGRTQEIQRLIGRSLRAAMQLENLGEHTITIDCDVLQADGGTRTAAINGGFLALTIAVEKLLKTHVININPLRNQIAAISVGILNDTVILDLDYPEDSKAQTDMNVVMNKDEEFIEIQGTAEDNSFSQDQLQSMLKLAKKGIREILLQQSLILESYK</sequence>
<dbReference type="NCBIfam" id="TIGR01966">
    <property type="entry name" value="RNasePH"/>
    <property type="match status" value="1"/>
</dbReference>
<dbReference type="InterPro" id="IPR050080">
    <property type="entry name" value="RNase_PH"/>
</dbReference>
<gene>
    <name evidence="8" type="ORF">METZ01_LOCUS27880</name>
</gene>
<dbReference type="GO" id="GO:0016075">
    <property type="term" value="P:rRNA catabolic process"/>
    <property type="evidence" value="ECO:0007669"/>
    <property type="project" value="TreeGrafter"/>
</dbReference>
<dbReference type="Pfam" id="PF03725">
    <property type="entry name" value="RNase_PH_C"/>
    <property type="match status" value="1"/>
</dbReference>
<dbReference type="HAMAP" id="MF_00564">
    <property type="entry name" value="RNase_PH"/>
    <property type="match status" value="1"/>
</dbReference>
<dbReference type="InterPro" id="IPR018336">
    <property type="entry name" value="RNase_PH_CS"/>
</dbReference>
<protein>
    <submittedName>
        <fullName evidence="8">Uncharacterized protein</fullName>
    </submittedName>
</protein>
<dbReference type="Pfam" id="PF01138">
    <property type="entry name" value="RNase_PH"/>
    <property type="match status" value="1"/>
</dbReference>
<dbReference type="PANTHER" id="PTHR11953:SF0">
    <property type="entry name" value="EXOSOME COMPLEX COMPONENT RRP41"/>
    <property type="match status" value="1"/>
</dbReference>
<keyword evidence="3" id="KW-0820">tRNA-binding</keyword>
<evidence type="ECO:0000256" key="4">
    <source>
        <dbReference type="ARBA" id="ARBA00022694"/>
    </source>
</evidence>
<dbReference type="InterPro" id="IPR020568">
    <property type="entry name" value="Ribosomal_Su5_D2-typ_SF"/>
</dbReference>
<evidence type="ECO:0000256" key="5">
    <source>
        <dbReference type="ARBA" id="ARBA00022884"/>
    </source>
</evidence>
<dbReference type="GO" id="GO:0008033">
    <property type="term" value="P:tRNA processing"/>
    <property type="evidence" value="ECO:0007669"/>
    <property type="project" value="UniProtKB-KW"/>
</dbReference>
<dbReference type="Gene3D" id="3.30.230.70">
    <property type="entry name" value="GHMP Kinase, N-terminal domain"/>
    <property type="match status" value="1"/>
</dbReference>
<name>A0A381Q6Q5_9ZZZZ</name>
<keyword evidence="4" id="KW-0819">tRNA processing</keyword>
<dbReference type="EMBL" id="UINC01001230">
    <property type="protein sequence ID" value="SUZ75026.1"/>
    <property type="molecule type" value="Genomic_DNA"/>
</dbReference>
<dbReference type="SUPFAM" id="SSF55666">
    <property type="entry name" value="Ribonuclease PH domain 2-like"/>
    <property type="match status" value="1"/>
</dbReference>
<dbReference type="InterPro" id="IPR036345">
    <property type="entry name" value="ExoRNase_PH_dom2_sf"/>
</dbReference>
<dbReference type="PROSITE" id="PS01277">
    <property type="entry name" value="RIBONUCLEASE_PH"/>
    <property type="match status" value="1"/>
</dbReference>
<dbReference type="FunFam" id="3.30.230.70:FF:000003">
    <property type="entry name" value="Ribonuclease PH"/>
    <property type="match status" value="1"/>
</dbReference>
<evidence type="ECO:0000256" key="3">
    <source>
        <dbReference type="ARBA" id="ARBA00022555"/>
    </source>
</evidence>
<evidence type="ECO:0000256" key="2">
    <source>
        <dbReference type="ARBA" id="ARBA00022552"/>
    </source>
</evidence>
<keyword evidence="2" id="KW-0698">rRNA processing</keyword>
<dbReference type="InterPro" id="IPR027408">
    <property type="entry name" value="PNPase/RNase_PH_dom_sf"/>
</dbReference>
<dbReference type="SUPFAM" id="SSF54211">
    <property type="entry name" value="Ribosomal protein S5 domain 2-like"/>
    <property type="match status" value="1"/>
</dbReference>
<dbReference type="GO" id="GO:0006364">
    <property type="term" value="P:rRNA processing"/>
    <property type="evidence" value="ECO:0007669"/>
    <property type="project" value="UniProtKB-KW"/>
</dbReference>
<dbReference type="InterPro" id="IPR002381">
    <property type="entry name" value="RNase_PH_bac-type"/>
</dbReference>
<dbReference type="AlphaFoldDB" id="A0A381Q6Q5"/>
<feature type="domain" description="Exoribonuclease phosphorolytic" evidence="7">
    <location>
        <begin position="177"/>
        <end position="243"/>
    </location>
</feature>
<dbReference type="InterPro" id="IPR001247">
    <property type="entry name" value="ExoRNase_PH_dom1"/>
</dbReference>
<feature type="domain" description="Exoribonuclease phosphorolytic" evidence="6">
    <location>
        <begin position="29"/>
        <end position="159"/>
    </location>
</feature>
<proteinExistence type="inferred from homology"/>
<comment type="similarity">
    <text evidence="1">Belongs to the RNase PH family.</text>
</comment>
<evidence type="ECO:0000256" key="1">
    <source>
        <dbReference type="ARBA" id="ARBA00006678"/>
    </source>
</evidence>
<dbReference type="CDD" id="cd11362">
    <property type="entry name" value="RNase_PH_bact"/>
    <property type="match status" value="1"/>
</dbReference>
<keyword evidence="5" id="KW-0694">RNA-binding</keyword>
<dbReference type="GO" id="GO:0000049">
    <property type="term" value="F:tRNA binding"/>
    <property type="evidence" value="ECO:0007669"/>
    <property type="project" value="UniProtKB-KW"/>
</dbReference>
<evidence type="ECO:0000259" key="6">
    <source>
        <dbReference type="Pfam" id="PF01138"/>
    </source>
</evidence>
<evidence type="ECO:0000313" key="8">
    <source>
        <dbReference type="EMBL" id="SUZ75026.1"/>
    </source>
</evidence>
<reference evidence="8" key="1">
    <citation type="submission" date="2018-05" db="EMBL/GenBank/DDBJ databases">
        <authorList>
            <person name="Lanie J.A."/>
            <person name="Ng W.-L."/>
            <person name="Kazmierczak K.M."/>
            <person name="Andrzejewski T.M."/>
            <person name="Davidsen T.M."/>
            <person name="Wayne K.J."/>
            <person name="Tettelin H."/>
            <person name="Glass J.I."/>
            <person name="Rusch D."/>
            <person name="Podicherti R."/>
            <person name="Tsui H.-C.T."/>
            <person name="Winkler M.E."/>
        </authorList>
    </citation>
    <scope>NUCLEOTIDE SEQUENCE</scope>
</reference>
<evidence type="ECO:0000259" key="7">
    <source>
        <dbReference type="Pfam" id="PF03725"/>
    </source>
</evidence>
<accession>A0A381Q6Q5</accession>
<dbReference type="PANTHER" id="PTHR11953">
    <property type="entry name" value="EXOSOME COMPLEX COMPONENT"/>
    <property type="match status" value="1"/>
</dbReference>
<dbReference type="InterPro" id="IPR015847">
    <property type="entry name" value="ExoRNase_PH_dom2"/>
</dbReference>
<organism evidence="8">
    <name type="scientific">marine metagenome</name>
    <dbReference type="NCBI Taxonomy" id="408172"/>
    <lineage>
        <taxon>unclassified sequences</taxon>
        <taxon>metagenomes</taxon>
        <taxon>ecological metagenomes</taxon>
    </lineage>
</organism>
<dbReference type="GO" id="GO:0009022">
    <property type="term" value="F:tRNA nucleotidyltransferase activity"/>
    <property type="evidence" value="ECO:0007669"/>
    <property type="project" value="InterPro"/>
</dbReference>